<organism evidence="2 3">
    <name type="scientific">Rhynocoris fuscipes</name>
    <dbReference type="NCBI Taxonomy" id="488301"/>
    <lineage>
        <taxon>Eukaryota</taxon>
        <taxon>Metazoa</taxon>
        <taxon>Ecdysozoa</taxon>
        <taxon>Arthropoda</taxon>
        <taxon>Hexapoda</taxon>
        <taxon>Insecta</taxon>
        <taxon>Pterygota</taxon>
        <taxon>Neoptera</taxon>
        <taxon>Paraneoptera</taxon>
        <taxon>Hemiptera</taxon>
        <taxon>Heteroptera</taxon>
        <taxon>Panheteroptera</taxon>
        <taxon>Cimicomorpha</taxon>
        <taxon>Reduviidae</taxon>
        <taxon>Harpactorinae</taxon>
        <taxon>Harpactorini</taxon>
        <taxon>Rhynocoris</taxon>
    </lineage>
</organism>
<feature type="compositionally biased region" description="Basic residues" evidence="1">
    <location>
        <begin position="96"/>
        <end position="204"/>
    </location>
</feature>
<name>A0AAW1CX88_9HEMI</name>
<feature type="compositionally biased region" description="Polar residues" evidence="1">
    <location>
        <begin position="213"/>
        <end position="223"/>
    </location>
</feature>
<keyword evidence="3" id="KW-1185">Reference proteome</keyword>
<reference evidence="2 3" key="1">
    <citation type="submission" date="2022-12" db="EMBL/GenBank/DDBJ databases">
        <title>Chromosome-level genome assembly of true bugs.</title>
        <authorList>
            <person name="Ma L."/>
            <person name="Li H."/>
        </authorList>
    </citation>
    <scope>NUCLEOTIDE SEQUENCE [LARGE SCALE GENOMIC DNA]</scope>
    <source>
        <strain evidence="2">Lab_2022b</strain>
    </source>
</reference>
<gene>
    <name evidence="2" type="ORF">O3M35_011200</name>
</gene>
<dbReference type="Proteomes" id="UP001461498">
    <property type="component" value="Unassembled WGS sequence"/>
</dbReference>
<accession>A0AAW1CX88</accession>
<evidence type="ECO:0000256" key="1">
    <source>
        <dbReference type="SAM" id="MobiDB-lite"/>
    </source>
</evidence>
<evidence type="ECO:0000313" key="3">
    <source>
        <dbReference type="Proteomes" id="UP001461498"/>
    </source>
</evidence>
<sequence>MAVEAKQNEGAVIPRVKMMNLVKEALLSDNSVHGLNFVELLKHVSETENVPRNRIVPRLLETLDVAQEIGHIRKLPNNNYGLVDKIKAFCGSCGKRRAKASCGTPRKRRKDCGKKRRTKRSSRCRRRTRSRSKCHRRRRSSCGGRRKRSKRRCGGRRKRSKRRCGGRRKRSKRRCSGKRRSKRRRRGGSCGRKRRHYRKSKIRRCKDAEARSNKSSTNENEQVPTVPRDGTH</sequence>
<evidence type="ECO:0000313" key="2">
    <source>
        <dbReference type="EMBL" id="KAK9502418.1"/>
    </source>
</evidence>
<comment type="caution">
    <text evidence="2">The sequence shown here is derived from an EMBL/GenBank/DDBJ whole genome shotgun (WGS) entry which is preliminary data.</text>
</comment>
<protein>
    <submittedName>
        <fullName evidence="2">Uncharacterized protein</fullName>
    </submittedName>
</protein>
<dbReference type="AlphaFoldDB" id="A0AAW1CX88"/>
<feature type="region of interest" description="Disordered" evidence="1">
    <location>
        <begin position="96"/>
        <end position="232"/>
    </location>
</feature>
<dbReference type="EMBL" id="JAPXFL010000008">
    <property type="protein sequence ID" value="KAK9502418.1"/>
    <property type="molecule type" value="Genomic_DNA"/>
</dbReference>
<proteinExistence type="predicted"/>